<comment type="caution">
    <text evidence="1">The sequence shown here is derived from an EMBL/GenBank/DDBJ whole genome shotgun (WGS) entry which is preliminary data.</text>
</comment>
<dbReference type="EMBL" id="MU826837">
    <property type="protein sequence ID" value="KAJ7372361.1"/>
    <property type="molecule type" value="Genomic_DNA"/>
</dbReference>
<sequence>MNTVDYILCVRHMADTGGFFLQKAQNINLERDANYTEFRLPYLNYPNFIRGRMGWTVNQVGLTESWPLEFLVKFSLGFYRQYDYLKVLNVGLEPTTHISLYSDKLRQIFLTARARAGVKPDKHGQA</sequence>
<proteinExistence type="predicted"/>
<protein>
    <submittedName>
        <fullName evidence="1">Uncharacterized protein</fullName>
    </submittedName>
</protein>
<dbReference type="AlphaFoldDB" id="A0A9W9YZG6"/>
<organism evidence="1 2">
    <name type="scientific">Desmophyllum pertusum</name>
    <dbReference type="NCBI Taxonomy" id="174260"/>
    <lineage>
        <taxon>Eukaryota</taxon>
        <taxon>Metazoa</taxon>
        <taxon>Cnidaria</taxon>
        <taxon>Anthozoa</taxon>
        <taxon>Hexacorallia</taxon>
        <taxon>Scleractinia</taxon>
        <taxon>Caryophylliina</taxon>
        <taxon>Caryophylliidae</taxon>
        <taxon>Desmophyllum</taxon>
    </lineage>
</organism>
<accession>A0A9W9YZG6</accession>
<evidence type="ECO:0000313" key="1">
    <source>
        <dbReference type="EMBL" id="KAJ7372361.1"/>
    </source>
</evidence>
<name>A0A9W9YZG6_9CNID</name>
<evidence type="ECO:0000313" key="2">
    <source>
        <dbReference type="Proteomes" id="UP001163046"/>
    </source>
</evidence>
<keyword evidence="2" id="KW-1185">Reference proteome</keyword>
<dbReference type="OrthoDB" id="10595588at2759"/>
<reference evidence="1" key="1">
    <citation type="submission" date="2023-01" db="EMBL/GenBank/DDBJ databases">
        <title>Genome assembly of the deep-sea coral Lophelia pertusa.</title>
        <authorList>
            <person name="Herrera S."/>
            <person name="Cordes E."/>
        </authorList>
    </citation>
    <scope>NUCLEOTIDE SEQUENCE</scope>
    <source>
        <strain evidence="1">USNM1676648</strain>
        <tissue evidence="1">Polyp</tissue>
    </source>
</reference>
<dbReference type="Proteomes" id="UP001163046">
    <property type="component" value="Unassembled WGS sequence"/>
</dbReference>
<gene>
    <name evidence="1" type="ORF">OS493_019808</name>
</gene>